<gene>
    <name evidence="1" type="ORF">RJT34_16393</name>
</gene>
<protein>
    <submittedName>
        <fullName evidence="1">Uncharacterized protein</fullName>
    </submittedName>
</protein>
<dbReference type="AlphaFoldDB" id="A0AAN9PC80"/>
<accession>A0AAN9PC80</accession>
<dbReference type="Proteomes" id="UP001359559">
    <property type="component" value="Unassembled WGS sequence"/>
</dbReference>
<comment type="caution">
    <text evidence="1">The sequence shown here is derived from an EMBL/GenBank/DDBJ whole genome shotgun (WGS) entry which is preliminary data.</text>
</comment>
<proteinExistence type="predicted"/>
<dbReference type="EMBL" id="JAYKXN010000004">
    <property type="protein sequence ID" value="KAK7293525.1"/>
    <property type="molecule type" value="Genomic_DNA"/>
</dbReference>
<sequence length="106" mass="12522">MDEMGFCVIKKLNNQDDFEDYRAKEAMKEKKEQADKNQMSNKTKCSEWLFGCTYEPFIAEKGNQNEKGELSHRFMSNDELVYEPLSEEDPVYEPLPQEKLVYKPLL</sequence>
<organism evidence="1 2">
    <name type="scientific">Clitoria ternatea</name>
    <name type="common">Butterfly pea</name>
    <dbReference type="NCBI Taxonomy" id="43366"/>
    <lineage>
        <taxon>Eukaryota</taxon>
        <taxon>Viridiplantae</taxon>
        <taxon>Streptophyta</taxon>
        <taxon>Embryophyta</taxon>
        <taxon>Tracheophyta</taxon>
        <taxon>Spermatophyta</taxon>
        <taxon>Magnoliopsida</taxon>
        <taxon>eudicotyledons</taxon>
        <taxon>Gunneridae</taxon>
        <taxon>Pentapetalae</taxon>
        <taxon>rosids</taxon>
        <taxon>fabids</taxon>
        <taxon>Fabales</taxon>
        <taxon>Fabaceae</taxon>
        <taxon>Papilionoideae</taxon>
        <taxon>50 kb inversion clade</taxon>
        <taxon>NPAAA clade</taxon>
        <taxon>indigoferoid/millettioid clade</taxon>
        <taxon>Phaseoleae</taxon>
        <taxon>Clitoria</taxon>
    </lineage>
</organism>
<reference evidence="1 2" key="1">
    <citation type="submission" date="2024-01" db="EMBL/GenBank/DDBJ databases">
        <title>The genomes of 5 underutilized Papilionoideae crops provide insights into root nodulation and disease resistance.</title>
        <authorList>
            <person name="Yuan L."/>
        </authorList>
    </citation>
    <scope>NUCLEOTIDE SEQUENCE [LARGE SCALE GENOMIC DNA]</scope>
    <source>
        <strain evidence="1">LY-2023</strain>
        <tissue evidence="1">Leaf</tissue>
    </source>
</reference>
<name>A0AAN9PC80_CLITE</name>
<evidence type="ECO:0000313" key="1">
    <source>
        <dbReference type="EMBL" id="KAK7293525.1"/>
    </source>
</evidence>
<keyword evidence="2" id="KW-1185">Reference proteome</keyword>
<evidence type="ECO:0000313" key="2">
    <source>
        <dbReference type="Proteomes" id="UP001359559"/>
    </source>
</evidence>